<keyword evidence="8 12" id="KW-0472">Membrane</keyword>
<dbReference type="Pfam" id="PF07690">
    <property type="entry name" value="MFS_1"/>
    <property type="match status" value="1"/>
</dbReference>
<feature type="transmembrane region" description="Helical" evidence="12">
    <location>
        <begin position="377"/>
        <end position="399"/>
    </location>
</feature>
<organism evidence="14 15">
    <name type="scientific">Paenalcaligenes hermetiae</name>
    <dbReference type="NCBI Taxonomy" id="1157987"/>
    <lineage>
        <taxon>Bacteria</taxon>
        <taxon>Pseudomonadati</taxon>
        <taxon>Pseudomonadota</taxon>
        <taxon>Betaproteobacteria</taxon>
        <taxon>Burkholderiales</taxon>
        <taxon>Alcaligenaceae</taxon>
        <taxon>Paenalcaligenes</taxon>
    </lineage>
</organism>
<evidence type="ECO:0000256" key="9">
    <source>
        <dbReference type="ARBA" id="ARBA00023251"/>
    </source>
</evidence>
<comment type="similarity">
    <text evidence="10">Belongs to the major facilitator superfamily. MdfA family.</text>
</comment>
<evidence type="ECO:0000256" key="1">
    <source>
        <dbReference type="ARBA" id="ARBA00004429"/>
    </source>
</evidence>
<keyword evidence="3" id="KW-0813">Transport</keyword>
<proteinExistence type="inferred from homology"/>
<dbReference type="Proteomes" id="UP001500227">
    <property type="component" value="Unassembled WGS sequence"/>
</dbReference>
<feature type="transmembrane region" description="Helical" evidence="12">
    <location>
        <begin position="83"/>
        <end position="102"/>
    </location>
</feature>
<keyword evidence="4" id="KW-1003">Cell membrane</keyword>
<feature type="transmembrane region" description="Helical" evidence="12">
    <location>
        <begin position="51"/>
        <end position="71"/>
    </location>
</feature>
<dbReference type="InterPro" id="IPR011701">
    <property type="entry name" value="MFS"/>
</dbReference>
<feature type="domain" description="Major facilitator superfamily (MFS) profile" evidence="13">
    <location>
        <begin position="15"/>
        <end position="402"/>
    </location>
</feature>
<protein>
    <recommendedName>
        <fullName evidence="11">Multidrug transporter MdfA</fullName>
    </recommendedName>
</protein>
<feature type="transmembrane region" description="Helical" evidence="12">
    <location>
        <begin position="108"/>
        <end position="129"/>
    </location>
</feature>
<evidence type="ECO:0000256" key="12">
    <source>
        <dbReference type="SAM" id="Phobius"/>
    </source>
</evidence>
<evidence type="ECO:0000259" key="13">
    <source>
        <dbReference type="PROSITE" id="PS50850"/>
    </source>
</evidence>
<dbReference type="PROSITE" id="PS50850">
    <property type="entry name" value="MFS"/>
    <property type="match status" value="1"/>
</dbReference>
<sequence length="408" mass="44410">MMSMPQPISLSFKTLLFPLAFAFFELAVYIGNDLVQPAMLSVTQGFGVDPHWAPTSMSAYLLGGALVAAIWGPLSDQLGRRKVFLGGAVFFIVCCIGILFTQSIEQFMLMRVLQGTALTLISAVGFAAIQEHYTETQAVKVMALMANITLLAPLLGPVIGAVMIEHISWHWGFVAIACLSSFAVFGLFKHMPETLAVEQRRKRSLLGILQDFKQVLLHRAFVVLALAGPLLALPVMLWIALSPVFLIEGLGLSSGQYALSQIPVLGGLILGNLTVARWVDRLPLGRTVQIGFPFVLAGVVIMGLGIIWPVYVLWALIVGMSLIAFGEGLSFGVLYRFALMSSPVAKGTVAAAMALLSMTFFSVGIELTKQAYWHWQLLGVWLVSVVGVMAFAYFSYPIVKEKIRQARL</sequence>
<dbReference type="InterPro" id="IPR036259">
    <property type="entry name" value="MFS_trans_sf"/>
</dbReference>
<feature type="transmembrane region" description="Helical" evidence="12">
    <location>
        <begin position="314"/>
        <end position="335"/>
    </location>
</feature>
<evidence type="ECO:0000313" key="15">
    <source>
        <dbReference type="Proteomes" id="UP001500227"/>
    </source>
</evidence>
<evidence type="ECO:0000256" key="4">
    <source>
        <dbReference type="ARBA" id="ARBA00022475"/>
    </source>
</evidence>
<feature type="transmembrane region" description="Helical" evidence="12">
    <location>
        <begin position="261"/>
        <end position="279"/>
    </location>
</feature>
<keyword evidence="9" id="KW-0046">Antibiotic resistance</keyword>
<feature type="transmembrane region" description="Helical" evidence="12">
    <location>
        <begin position="220"/>
        <end position="241"/>
    </location>
</feature>
<feature type="transmembrane region" description="Helical" evidence="12">
    <location>
        <begin position="169"/>
        <end position="188"/>
    </location>
</feature>
<feature type="transmembrane region" description="Helical" evidence="12">
    <location>
        <begin position="291"/>
        <end position="308"/>
    </location>
</feature>
<evidence type="ECO:0000256" key="5">
    <source>
        <dbReference type="ARBA" id="ARBA00022519"/>
    </source>
</evidence>
<comment type="caution">
    <text evidence="14">The sequence shown here is derived from an EMBL/GenBank/DDBJ whole genome shotgun (WGS) entry which is preliminary data.</text>
</comment>
<evidence type="ECO:0000256" key="11">
    <source>
        <dbReference type="ARBA" id="ARBA00040126"/>
    </source>
</evidence>
<comment type="subunit">
    <text evidence="2">Monomer.</text>
</comment>
<keyword evidence="7 12" id="KW-1133">Transmembrane helix</keyword>
<dbReference type="PANTHER" id="PTHR23502:SF43">
    <property type="entry name" value="MULTIDRUG TRANSPORTER MDFA"/>
    <property type="match status" value="1"/>
</dbReference>
<evidence type="ECO:0000256" key="3">
    <source>
        <dbReference type="ARBA" id="ARBA00022448"/>
    </source>
</evidence>
<dbReference type="InterPro" id="IPR020846">
    <property type="entry name" value="MFS_dom"/>
</dbReference>
<reference evidence="15" key="1">
    <citation type="journal article" date="2019" name="Int. J. Syst. Evol. Microbiol.">
        <title>The Global Catalogue of Microorganisms (GCM) 10K type strain sequencing project: providing services to taxonomists for standard genome sequencing and annotation.</title>
        <authorList>
            <consortium name="The Broad Institute Genomics Platform"/>
            <consortium name="The Broad Institute Genome Sequencing Center for Infectious Disease"/>
            <person name="Wu L."/>
            <person name="Ma J."/>
        </authorList>
    </citation>
    <scope>NUCLEOTIDE SEQUENCE [LARGE SCALE GENOMIC DNA]</scope>
    <source>
        <strain evidence="15">JCM 18423</strain>
    </source>
</reference>
<keyword evidence="15" id="KW-1185">Reference proteome</keyword>
<evidence type="ECO:0000256" key="7">
    <source>
        <dbReference type="ARBA" id="ARBA00022989"/>
    </source>
</evidence>
<evidence type="ECO:0000256" key="10">
    <source>
        <dbReference type="ARBA" id="ARBA00038406"/>
    </source>
</evidence>
<keyword evidence="5" id="KW-0997">Cell inner membrane</keyword>
<name>A0ABP9M2Q0_9BURK</name>
<evidence type="ECO:0000256" key="2">
    <source>
        <dbReference type="ARBA" id="ARBA00011245"/>
    </source>
</evidence>
<feature type="transmembrane region" description="Helical" evidence="12">
    <location>
        <begin position="12"/>
        <end position="31"/>
    </location>
</feature>
<comment type="subcellular location">
    <subcellularLocation>
        <location evidence="1">Cell inner membrane</location>
        <topology evidence="1">Multi-pass membrane protein</topology>
    </subcellularLocation>
</comment>
<accession>A0ABP9M2Q0</accession>
<feature type="transmembrane region" description="Helical" evidence="12">
    <location>
        <begin position="141"/>
        <end position="163"/>
    </location>
</feature>
<dbReference type="EMBL" id="BAABKD010000009">
    <property type="protein sequence ID" value="GAA5090179.1"/>
    <property type="molecule type" value="Genomic_DNA"/>
</dbReference>
<feature type="transmembrane region" description="Helical" evidence="12">
    <location>
        <begin position="347"/>
        <end position="365"/>
    </location>
</feature>
<evidence type="ECO:0000256" key="6">
    <source>
        <dbReference type="ARBA" id="ARBA00022692"/>
    </source>
</evidence>
<evidence type="ECO:0000313" key="14">
    <source>
        <dbReference type="EMBL" id="GAA5090179.1"/>
    </source>
</evidence>
<dbReference type="Gene3D" id="1.20.1720.10">
    <property type="entry name" value="Multidrug resistance protein D"/>
    <property type="match status" value="1"/>
</dbReference>
<dbReference type="SUPFAM" id="SSF103473">
    <property type="entry name" value="MFS general substrate transporter"/>
    <property type="match status" value="1"/>
</dbReference>
<evidence type="ECO:0000256" key="8">
    <source>
        <dbReference type="ARBA" id="ARBA00023136"/>
    </source>
</evidence>
<gene>
    <name evidence="14" type="ORF">GCM10023337_14110</name>
</gene>
<keyword evidence="6 12" id="KW-0812">Transmembrane</keyword>
<dbReference type="PANTHER" id="PTHR23502">
    <property type="entry name" value="MAJOR FACILITATOR SUPERFAMILY"/>
    <property type="match status" value="1"/>
</dbReference>